<name>A0A286GEW4_9PROT</name>
<proteinExistence type="predicted"/>
<gene>
    <name evidence="1" type="ORF">SAMN05421508_103334</name>
</gene>
<dbReference type="Proteomes" id="UP000219621">
    <property type="component" value="Unassembled WGS sequence"/>
</dbReference>
<evidence type="ECO:0000313" key="1">
    <source>
        <dbReference type="EMBL" id="SOD94057.1"/>
    </source>
</evidence>
<organism evidence="1 2">
    <name type="scientific">Caenispirillum bisanense</name>
    <dbReference type="NCBI Taxonomy" id="414052"/>
    <lineage>
        <taxon>Bacteria</taxon>
        <taxon>Pseudomonadati</taxon>
        <taxon>Pseudomonadota</taxon>
        <taxon>Alphaproteobacteria</taxon>
        <taxon>Rhodospirillales</taxon>
        <taxon>Novispirillaceae</taxon>
        <taxon>Caenispirillum</taxon>
    </lineage>
</organism>
<reference evidence="1 2" key="1">
    <citation type="submission" date="2017-09" db="EMBL/GenBank/DDBJ databases">
        <authorList>
            <person name="Ehlers B."/>
            <person name="Leendertz F.H."/>
        </authorList>
    </citation>
    <scope>NUCLEOTIDE SEQUENCE [LARGE SCALE GENOMIC DNA]</scope>
    <source>
        <strain evidence="1 2">USBA 140</strain>
    </source>
</reference>
<evidence type="ECO:0000313" key="2">
    <source>
        <dbReference type="Proteomes" id="UP000219621"/>
    </source>
</evidence>
<keyword evidence="2" id="KW-1185">Reference proteome</keyword>
<dbReference type="AlphaFoldDB" id="A0A286GEW4"/>
<dbReference type="EMBL" id="OCNJ01000003">
    <property type="protein sequence ID" value="SOD94057.1"/>
    <property type="molecule type" value="Genomic_DNA"/>
</dbReference>
<protein>
    <submittedName>
        <fullName evidence="1">Uncharacterized protein</fullName>
    </submittedName>
</protein>
<accession>A0A286GEW4</accession>
<sequence length="62" mass="7062">MSRHGSVTERVVLMYKVFWKSPLTGATGALSRPLSRYLAEFRLAHERHAAPQLIWWVEPVAG</sequence>